<dbReference type="GO" id="GO:0003677">
    <property type="term" value="F:DNA binding"/>
    <property type="evidence" value="ECO:0007669"/>
    <property type="project" value="UniProtKB-KW"/>
</dbReference>
<reference evidence="5 6" key="1">
    <citation type="submission" date="2017-04" db="EMBL/GenBank/DDBJ databases">
        <title>Unexpected and diverse lifestyles within the genus Limnohabitans.</title>
        <authorList>
            <person name="Kasalicky V."/>
            <person name="Mehrshad M."/>
            <person name="Andrei S.-A."/>
            <person name="Salcher M."/>
            <person name="Kratochvilova H."/>
            <person name="Simek K."/>
            <person name="Ghai R."/>
        </authorList>
    </citation>
    <scope>NUCLEOTIDE SEQUENCE [LARGE SCALE GENOMIC DNA]</scope>
    <source>
        <strain evidence="5 6">MWH-C5</strain>
    </source>
</reference>
<dbReference type="InterPro" id="IPR000055">
    <property type="entry name" value="Restrct_endonuc_typeI_TRD"/>
</dbReference>
<feature type="domain" description="Type I restriction modification DNA specificity" evidence="4">
    <location>
        <begin position="37"/>
        <end position="207"/>
    </location>
</feature>
<gene>
    <name evidence="5" type="ORF">B9Z44_13455</name>
</gene>
<dbReference type="AlphaFoldDB" id="A0A315ERD5"/>
<dbReference type="InterPro" id="IPR044946">
    <property type="entry name" value="Restrct_endonuc_typeI_TRD_sf"/>
</dbReference>
<comment type="similarity">
    <text evidence="1">Belongs to the type-I restriction system S methylase family.</text>
</comment>
<keyword evidence="6" id="KW-1185">Reference proteome</keyword>
<dbReference type="EMBL" id="NESP01000001">
    <property type="protein sequence ID" value="PUE60486.1"/>
    <property type="molecule type" value="Genomic_DNA"/>
</dbReference>
<dbReference type="Gene3D" id="3.90.220.20">
    <property type="entry name" value="DNA methylase specificity domains"/>
    <property type="match status" value="2"/>
</dbReference>
<evidence type="ECO:0000256" key="3">
    <source>
        <dbReference type="ARBA" id="ARBA00023125"/>
    </source>
</evidence>
<dbReference type="GO" id="GO:0009307">
    <property type="term" value="P:DNA restriction-modification system"/>
    <property type="evidence" value="ECO:0007669"/>
    <property type="project" value="UniProtKB-KW"/>
</dbReference>
<evidence type="ECO:0000313" key="6">
    <source>
        <dbReference type="Proteomes" id="UP000251341"/>
    </source>
</evidence>
<protein>
    <recommendedName>
        <fullName evidence="4">Type I restriction modification DNA specificity domain-containing protein</fullName>
    </recommendedName>
</protein>
<proteinExistence type="inferred from homology"/>
<accession>A0A315ERD5</accession>
<sequence length="453" mass="50496">MSRYKAYPAYKDSGVACLGRIPPHWAISKLRYKFAFGKGLTITKENLVEDGIPCVNYGEVHSKFGFEVNPTKHSLKCVDESYLKAFSNCLLSKGDFVFADTSEDLDGSGNFTQLTSDTVTFAGYHTIIARPEGHKNTRYFAYLFDAKEFRTQIRLAVKGVKVFSITQAILRGADIWLPSDDEQKQIAAFLDHETAKIDALIEKQQRLIELLKEKRQAVISHAVTKGLNPNAPMKDSGVEWLGEVPEHWTVTKLGWICEFITYGFTNPMPTTEEGPYMLTAADIEFGRVNYEQARQTSEDAFLNTLSDKSKPLRGDLLLTKDGTLGRVTVFDGAHVTCISQSIALLRLMQEKVCSDFVSISLMGASYQTKMLFDAGGTTIKHIYISVLSKMNIALPGIEEQKEIVLALKNRLLRIDQLADKAQSVSILLQERRTALISAAVTGKIDVRDWQAAA</sequence>
<dbReference type="Pfam" id="PF01420">
    <property type="entry name" value="Methylase_S"/>
    <property type="match status" value="2"/>
</dbReference>
<dbReference type="PANTHER" id="PTHR30408:SF12">
    <property type="entry name" value="TYPE I RESTRICTION ENZYME MJAVIII SPECIFICITY SUBUNIT"/>
    <property type="match status" value="1"/>
</dbReference>
<dbReference type="RefSeq" id="WP_108402669.1">
    <property type="nucleotide sequence ID" value="NZ_NESP01000001.1"/>
</dbReference>
<keyword evidence="3" id="KW-0238">DNA-binding</keyword>
<name>A0A315ERD5_9BURK</name>
<dbReference type="Proteomes" id="UP000251341">
    <property type="component" value="Unassembled WGS sequence"/>
</dbReference>
<evidence type="ECO:0000313" key="5">
    <source>
        <dbReference type="EMBL" id="PUE60486.1"/>
    </source>
</evidence>
<dbReference type="SUPFAM" id="SSF116734">
    <property type="entry name" value="DNA methylase specificity domain"/>
    <property type="match status" value="2"/>
</dbReference>
<organism evidence="5 6">
    <name type="scientific">Limnohabitans curvus</name>
    <dbReference type="NCBI Taxonomy" id="323423"/>
    <lineage>
        <taxon>Bacteria</taxon>
        <taxon>Pseudomonadati</taxon>
        <taxon>Pseudomonadota</taxon>
        <taxon>Betaproteobacteria</taxon>
        <taxon>Burkholderiales</taxon>
        <taxon>Comamonadaceae</taxon>
        <taxon>Limnohabitans</taxon>
    </lineage>
</organism>
<evidence type="ECO:0000256" key="2">
    <source>
        <dbReference type="ARBA" id="ARBA00022747"/>
    </source>
</evidence>
<feature type="domain" description="Type I restriction modification DNA specificity" evidence="4">
    <location>
        <begin position="245"/>
        <end position="409"/>
    </location>
</feature>
<dbReference type="PANTHER" id="PTHR30408">
    <property type="entry name" value="TYPE-1 RESTRICTION ENZYME ECOKI SPECIFICITY PROTEIN"/>
    <property type="match status" value="1"/>
</dbReference>
<evidence type="ECO:0000259" key="4">
    <source>
        <dbReference type="Pfam" id="PF01420"/>
    </source>
</evidence>
<keyword evidence="2" id="KW-0680">Restriction system</keyword>
<dbReference type="InterPro" id="IPR052021">
    <property type="entry name" value="Type-I_RS_S_subunit"/>
</dbReference>
<comment type="caution">
    <text evidence="5">The sequence shown here is derived from an EMBL/GenBank/DDBJ whole genome shotgun (WGS) entry which is preliminary data.</text>
</comment>
<evidence type="ECO:0000256" key="1">
    <source>
        <dbReference type="ARBA" id="ARBA00010923"/>
    </source>
</evidence>